<evidence type="ECO:0000313" key="2">
    <source>
        <dbReference type="Proteomes" id="UP000276133"/>
    </source>
</evidence>
<protein>
    <submittedName>
        <fullName evidence="1">Uncharacterized protein</fullName>
    </submittedName>
</protein>
<name>A0A3M7P930_BRAPC</name>
<dbReference type="Proteomes" id="UP000276133">
    <property type="component" value="Unassembled WGS sequence"/>
</dbReference>
<sequence length="120" mass="14186">MAISFDLLKYHRHNLIGKMCFFIVKELQQRTIFVQFVFEFHNIEKEHKKYRHYRLISFLIIKFSVSDNATIHYHTKFNEFDQVQLFPVSLVKKGSFYKEIALVPVESSDAAKLAAKKALS</sequence>
<accession>A0A3M7P930</accession>
<keyword evidence="2" id="KW-1185">Reference proteome</keyword>
<reference evidence="1 2" key="1">
    <citation type="journal article" date="2018" name="Sci. Rep.">
        <title>Genomic signatures of local adaptation to the degree of environmental predictability in rotifers.</title>
        <authorList>
            <person name="Franch-Gras L."/>
            <person name="Hahn C."/>
            <person name="Garcia-Roger E.M."/>
            <person name="Carmona M.J."/>
            <person name="Serra M."/>
            <person name="Gomez A."/>
        </authorList>
    </citation>
    <scope>NUCLEOTIDE SEQUENCE [LARGE SCALE GENOMIC DNA]</scope>
    <source>
        <strain evidence="1">HYR1</strain>
    </source>
</reference>
<gene>
    <name evidence="1" type="ORF">BpHYR1_024738</name>
</gene>
<dbReference type="AlphaFoldDB" id="A0A3M7P930"/>
<proteinExistence type="predicted"/>
<organism evidence="1 2">
    <name type="scientific">Brachionus plicatilis</name>
    <name type="common">Marine rotifer</name>
    <name type="synonym">Brachionus muelleri</name>
    <dbReference type="NCBI Taxonomy" id="10195"/>
    <lineage>
        <taxon>Eukaryota</taxon>
        <taxon>Metazoa</taxon>
        <taxon>Spiralia</taxon>
        <taxon>Gnathifera</taxon>
        <taxon>Rotifera</taxon>
        <taxon>Eurotatoria</taxon>
        <taxon>Monogononta</taxon>
        <taxon>Pseudotrocha</taxon>
        <taxon>Ploima</taxon>
        <taxon>Brachionidae</taxon>
        <taxon>Brachionus</taxon>
    </lineage>
</organism>
<dbReference type="EMBL" id="REGN01012366">
    <property type="protein sequence ID" value="RMZ95596.1"/>
    <property type="molecule type" value="Genomic_DNA"/>
</dbReference>
<comment type="caution">
    <text evidence="1">The sequence shown here is derived from an EMBL/GenBank/DDBJ whole genome shotgun (WGS) entry which is preliminary data.</text>
</comment>
<evidence type="ECO:0000313" key="1">
    <source>
        <dbReference type="EMBL" id="RMZ95596.1"/>
    </source>
</evidence>